<evidence type="ECO:0000256" key="1">
    <source>
        <dbReference type="ARBA" id="ARBA00001933"/>
    </source>
</evidence>
<dbReference type="GO" id="GO:0003824">
    <property type="term" value="F:catalytic activity"/>
    <property type="evidence" value="ECO:0007669"/>
    <property type="project" value="UniProtKB-ARBA"/>
</dbReference>
<proteinExistence type="predicted"/>
<dbReference type="Gene3D" id="3.40.640.10">
    <property type="entry name" value="Type I PLP-dependent aspartate aminotransferase-like (Major domain)"/>
    <property type="match status" value="1"/>
</dbReference>
<reference evidence="4 5" key="1">
    <citation type="submission" date="2016-10" db="EMBL/GenBank/DDBJ databases">
        <authorList>
            <person name="de Groot N.N."/>
        </authorList>
    </citation>
    <scope>NUCLEOTIDE SEQUENCE [LARGE SCALE GENOMIC DNA]</scope>
    <source>
        <strain evidence="4 5">SLAS-1</strain>
    </source>
</reference>
<dbReference type="InterPro" id="IPR000192">
    <property type="entry name" value="Aminotrans_V_dom"/>
</dbReference>
<keyword evidence="2" id="KW-0663">Pyridoxal phosphate</keyword>
<dbReference type="PANTHER" id="PTHR11601:SF50">
    <property type="entry name" value="CYSTEINE DESULFURASE ISCS 2-RELATED"/>
    <property type="match status" value="1"/>
</dbReference>
<dbReference type="PANTHER" id="PTHR11601">
    <property type="entry name" value="CYSTEINE DESULFURYLASE FAMILY MEMBER"/>
    <property type="match status" value="1"/>
</dbReference>
<sequence length="384" mass="41883">MDDGKEIYLDNSATTPCLPAAARAVKKALRQNYGNPSSLHGRGVEASKLLKSCRQEAADFLAASPQQIFFTSGGTEANNLAIMGTAGRQKHQGKHILTTEIEHPSVYQPIKYLEENRGFEVTRLKPDERGFISAERVQESLRSDTILLSAMQVNNETGARQPLAEIGNIIGGSELPLFHVDAVQAPGNVGTRPAAWQADLVSYSGHKFQGPKGTGFLYTKDPNLIEPQLRGGGQEKNMRSGTENMPGLAGLEVALRELPGLSPGESSSRLEDLRAYFLEKLEERMSRAVLNSPREDCAPHLINFSLPGIKGEVIINALSRRNIYISTGSACHSQKGRLSRVLQAMEIEGPRLEGALRVSLSPSTTRKELDEFFAACAEESQLLF</sequence>
<dbReference type="Gene3D" id="1.10.260.50">
    <property type="match status" value="1"/>
</dbReference>
<dbReference type="EMBL" id="FNGO01000001">
    <property type="protein sequence ID" value="SDL06031.1"/>
    <property type="molecule type" value="Genomic_DNA"/>
</dbReference>
<name>A0A1G9GZF1_9FIRM</name>
<gene>
    <name evidence="4" type="ORF">SAMN04488692_10155</name>
</gene>
<evidence type="ECO:0000256" key="2">
    <source>
        <dbReference type="ARBA" id="ARBA00022898"/>
    </source>
</evidence>
<dbReference type="OrthoDB" id="9808002at2"/>
<dbReference type="InterPro" id="IPR015424">
    <property type="entry name" value="PyrdxlP-dep_Trfase"/>
</dbReference>
<dbReference type="STRING" id="321763.SAMN04488692_10155"/>
<dbReference type="InterPro" id="IPR016454">
    <property type="entry name" value="Cysteine_dSase"/>
</dbReference>
<dbReference type="Gene3D" id="3.90.1150.10">
    <property type="entry name" value="Aspartate Aminotransferase, domain 1"/>
    <property type="match status" value="1"/>
</dbReference>
<dbReference type="InterPro" id="IPR015421">
    <property type="entry name" value="PyrdxlP-dep_Trfase_major"/>
</dbReference>
<evidence type="ECO:0000313" key="5">
    <source>
        <dbReference type="Proteomes" id="UP000199476"/>
    </source>
</evidence>
<evidence type="ECO:0000259" key="3">
    <source>
        <dbReference type="Pfam" id="PF00266"/>
    </source>
</evidence>
<keyword evidence="5" id="KW-1185">Reference proteome</keyword>
<organism evidence="4 5">
    <name type="scientific">Halarsenatibacter silvermanii</name>
    <dbReference type="NCBI Taxonomy" id="321763"/>
    <lineage>
        <taxon>Bacteria</taxon>
        <taxon>Bacillati</taxon>
        <taxon>Bacillota</taxon>
        <taxon>Clostridia</taxon>
        <taxon>Halanaerobiales</taxon>
        <taxon>Halarsenatibacteraceae</taxon>
        <taxon>Halarsenatibacter</taxon>
    </lineage>
</organism>
<feature type="domain" description="Aminotransferase class V" evidence="3">
    <location>
        <begin position="7"/>
        <end position="372"/>
    </location>
</feature>
<accession>A0A1G9GZF1</accession>
<dbReference type="SUPFAM" id="SSF53383">
    <property type="entry name" value="PLP-dependent transferases"/>
    <property type="match status" value="1"/>
</dbReference>
<dbReference type="PIRSF" id="PIRSF005572">
    <property type="entry name" value="NifS"/>
    <property type="match status" value="1"/>
</dbReference>
<protein>
    <submittedName>
        <fullName evidence="4">Cysteine desulfurase</fullName>
    </submittedName>
</protein>
<dbReference type="Proteomes" id="UP000199476">
    <property type="component" value="Unassembled WGS sequence"/>
</dbReference>
<evidence type="ECO:0000313" key="4">
    <source>
        <dbReference type="EMBL" id="SDL06031.1"/>
    </source>
</evidence>
<comment type="cofactor">
    <cofactor evidence="1">
        <name>pyridoxal 5'-phosphate</name>
        <dbReference type="ChEBI" id="CHEBI:597326"/>
    </cofactor>
</comment>
<dbReference type="AlphaFoldDB" id="A0A1G9GZF1"/>
<dbReference type="Pfam" id="PF00266">
    <property type="entry name" value="Aminotran_5"/>
    <property type="match status" value="1"/>
</dbReference>
<dbReference type="RefSeq" id="WP_159429736.1">
    <property type="nucleotide sequence ID" value="NZ_FNGO01000001.1"/>
</dbReference>
<dbReference type="InterPro" id="IPR015422">
    <property type="entry name" value="PyrdxlP-dep_Trfase_small"/>
</dbReference>